<keyword evidence="6 7" id="KW-0186">Copper</keyword>
<comment type="cofactor">
    <cofactor evidence="7">
        <name>Cu cation</name>
        <dbReference type="ChEBI" id="CHEBI:23378"/>
    </cofactor>
    <text evidence="7">Binds 1 copper ion per subunit.</text>
</comment>
<evidence type="ECO:0000256" key="3">
    <source>
        <dbReference type="ARBA" id="ARBA00022723"/>
    </source>
</evidence>
<feature type="chain" id="PRO_5039560505" description="Blue (type 1) copper domain-containing protein" evidence="9">
    <location>
        <begin position="20"/>
        <end position="131"/>
    </location>
</feature>
<evidence type="ECO:0000256" key="8">
    <source>
        <dbReference type="SAM" id="MobiDB-lite"/>
    </source>
</evidence>
<evidence type="ECO:0000256" key="5">
    <source>
        <dbReference type="ARBA" id="ARBA00022982"/>
    </source>
</evidence>
<dbReference type="OrthoDB" id="574459at2"/>
<dbReference type="Pfam" id="PF00127">
    <property type="entry name" value="Copper-bind"/>
    <property type="match status" value="1"/>
</dbReference>
<comment type="caution">
    <text evidence="11">The sequence shown here is derived from an EMBL/GenBank/DDBJ whole genome shotgun (WGS) entry which is preliminary data.</text>
</comment>
<organism evidence="11 12">
    <name type="scientific">Paraconexibacter algicola</name>
    <dbReference type="NCBI Taxonomy" id="2133960"/>
    <lineage>
        <taxon>Bacteria</taxon>
        <taxon>Bacillati</taxon>
        <taxon>Actinomycetota</taxon>
        <taxon>Thermoleophilia</taxon>
        <taxon>Solirubrobacterales</taxon>
        <taxon>Paraconexibacteraceae</taxon>
        <taxon>Paraconexibacter</taxon>
    </lineage>
</organism>
<dbReference type="InterPro" id="IPR000923">
    <property type="entry name" value="BlueCu_1"/>
</dbReference>
<keyword evidence="5" id="KW-0249">Electron transport</keyword>
<evidence type="ECO:0000313" key="11">
    <source>
        <dbReference type="EMBL" id="PTL58984.1"/>
    </source>
</evidence>
<sequence>MRKTAVALSLLALAGFAGCGDDDEDTTSNAPAETTTSQTGAAPAPEAAPGEVIMKGIRFQPAEITVKVGDTVTWKNEDPVDHNAVDEDGGQFKSELFGEGKTYEFKTTKAGVINYVCTVHPGMTGKITVTE</sequence>
<feature type="binding site" evidence="7">
    <location>
        <position position="123"/>
    </location>
    <ligand>
        <name>Cu cation</name>
        <dbReference type="ChEBI" id="CHEBI:23378"/>
    </ligand>
</feature>
<dbReference type="PANTHER" id="PTHR36507:SF1">
    <property type="entry name" value="BLL1555 PROTEIN"/>
    <property type="match status" value="1"/>
</dbReference>
<keyword evidence="4" id="KW-0574">Periplasm</keyword>
<dbReference type="PANTHER" id="PTHR36507">
    <property type="entry name" value="BLL1555 PROTEIN"/>
    <property type="match status" value="1"/>
</dbReference>
<keyword evidence="9" id="KW-0732">Signal</keyword>
<feature type="binding site" evidence="7">
    <location>
        <position position="82"/>
    </location>
    <ligand>
        <name>Cu cation</name>
        <dbReference type="ChEBI" id="CHEBI:23378"/>
    </ligand>
</feature>
<feature type="region of interest" description="Disordered" evidence="8">
    <location>
        <begin position="20"/>
        <end position="48"/>
    </location>
</feature>
<keyword evidence="12" id="KW-1185">Reference proteome</keyword>
<evidence type="ECO:0000256" key="4">
    <source>
        <dbReference type="ARBA" id="ARBA00022764"/>
    </source>
</evidence>
<evidence type="ECO:0000313" key="12">
    <source>
        <dbReference type="Proteomes" id="UP000240739"/>
    </source>
</evidence>
<feature type="domain" description="Blue (type 1) copper" evidence="10">
    <location>
        <begin position="56"/>
        <end position="129"/>
    </location>
</feature>
<dbReference type="RefSeq" id="WP_107567420.1">
    <property type="nucleotide sequence ID" value="NZ_PYYB01000001.1"/>
</dbReference>
<dbReference type="EMBL" id="PYYB01000001">
    <property type="protein sequence ID" value="PTL58984.1"/>
    <property type="molecule type" value="Genomic_DNA"/>
</dbReference>
<evidence type="ECO:0000256" key="9">
    <source>
        <dbReference type="SAM" id="SignalP"/>
    </source>
</evidence>
<evidence type="ECO:0000256" key="7">
    <source>
        <dbReference type="PIRSR" id="PIRSR602386-1"/>
    </source>
</evidence>
<dbReference type="PROSITE" id="PS51257">
    <property type="entry name" value="PROKAR_LIPOPROTEIN"/>
    <property type="match status" value="1"/>
</dbReference>
<proteinExistence type="predicted"/>
<dbReference type="AlphaFoldDB" id="A0A2T4UIA2"/>
<keyword evidence="3 7" id="KW-0479">Metal-binding</keyword>
<feature type="binding site" evidence="7">
    <location>
        <position position="120"/>
    </location>
    <ligand>
        <name>Cu cation</name>
        <dbReference type="ChEBI" id="CHEBI:23378"/>
    </ligand>
</feature>
<dbReference type="PRINTS" id="PR00155">
    <property type="entry name" value="AMICYANIN"/>
</dbReference>
<accession>A0A2T4UIA2</accession>
<dbReference type="InterPro" id="IPR052721">
    <property type="entry name" value="ET_Amicyanin"/>
</dbReference>
<dbReference type="GO" id="GO:0009055">
    <property type="term" value="F:electron transfer activity"/>
    <property type="evidence" value="ECO:0007669"/>
    <property type="project" value="InterPro"/>
</dbReference>
<dbReference type="GO" id="GO:0005507">
    <property type="term" value="F:copper ion binding"/>
    <property type="evidence" value="ECO:0007669"/>
    <property type="project" value="InterPro"/>
</dbReference>
<reference evidence="11 12" key="1">
    <citation type="submission" date="2018-03" db="EMBL/GenBank/DDBJ databases">
        <title>Aquarubrobacter algicola gen. nov., sp. nov., a novel actinobacterium isolated from shallow eutrophic lake during the end of cyanobacterial harmful algal blooms.</title>
        <authorList>
            <person name="Chun S.J."/>
        </authorList>
    </citation>
    <scope>NUCLEOTIDE SEQUENCE [LARGE SCALE GENOMIC DNA]</scope>
    <source>
        <strain evidence="11 12">Seoho-28</strain>
    </source>
</reference>
<dbReference type="InterPro" id="IPR002386">
    <property type="entry name" value="Amicyanin/Pseudoazurin"/>
</dbReference>
<name>A0A2T4UIA2_9ACTN</name>
<dbReference type="Proteomes" id="UP000240739">
    <property type="component" value="Unassembled WGS sequence"/>
</dbReference>
<gene>
    <name evidence="11" type="ORF">C7Y72_04640</name>
</gene>
<feature type="signal peptide" evidence="9">
    <location>
        <begin position="1"/>
        <end position="19"/>
    </location>
</feature>
<comment type="subcellular location">
    <subcellularLocation>
        <location evidence="1">Periplasm</location>
    </subcellularLocation>
</comment>
<evidence type="ECO:0000256" key="1">
    <source>
        <dbReference type="ARBA" id="ARBA00004418"/>
    </source>
</evidence>
<evidence type="ECO:0000259" key="10">
    <source>
        <dbReference type="Pfam" id="PF00127"/>
    </source>
</evidence>
<dbReference type="Gene3D" id="2.60.40.420">
    <property type="entry name" value="Cupredoxins - blue copper proteins"/>
    <property type="match status" value="1"/>
</dbReference>
<evidence type="ECO:0000256" key="6">
    <source>
        <dbReference type="ARBA" id="ARBA00023008"/>
    </source>
</evidence>
<protein>
    <recommendedName>
        <fullName evidence="10">Blue (type 1) copper domain-containing protein</fullName>
    </recommendedName>
</protein>
<dbReference type="GO" id="GO:0042597">
    <property type="term" value="C:periplasmic space"/>
    <property type="evidence" value="ECO:0007669"/>
    <property type="project" value="UniProtKB-SubCell"/>
</dbReference>
<dbReference type="InterPro" id="IPR008972">
    <property type="entry name" value="Cupredoxin"/>
</dbReference>
<feature type="compositionally biased region" description="Polar residues" evidence="8">
    <location>
        <begin position="27"/>
        <end position="39"/>
    </location>
</feature>
<feature type="binding site" evidence="7">
    <location>
        <position position="117"/>
    </location>
    <ligand>
        <name>Cu cation</name>
        <dbReference type="ChEBI" id="CHEBI:23378"/>
    </ligand>
</feature>
<keyword evidence="2" id="KW-0813">Transport</keyword>
<dbReference type="SUPFAM" id="SSF49503">
    <property type="entry name" value="Cupredoxins"/>
    <property type="match status" value="1"/>
</dbReference>
<evidence type="ECO:0000256" key="2">
    <source>
        <dbReference type="ARBA" id="ARBA00022448"/>
    </source>
</evidence>